<evidence type="ECO:0000313" key="6">
    <source>
        <dbReference type="Proteomes" id="UP000191039"/>
    </source>
</evidence>
<feature type="compositionally biased region" description="Low complexity" evidence="1">
    <location>
        <begin position="428"/>
        <end position="440"/>
    </location>
</feature>
<name>A0A1Q4HI06_9MYCO</name>
<dbReference type="InterPro" id="IPR013228">
    <property type="entry name" value="PE-PPE_C"/>
</dbReference>
<reference evidence="4 6" key="1">
    <citation type="submission" date="2016-09" db="EMBL/GenBank/DDBJ databases">
        <title>genome sequences of unsequenced Mycobacteria.</title>
        <authorList>
            <person name="Greninger A.L."/>
            <person name="Jerome K.R."/>
            <person name="Mcnair B."/>
            <person name="Wallis C."/>
            <person name="Fang F."/>
        </authorList>
    </citation>
    <scope>NUCLEOTIDE SEQUENCE [LARGE SCALE GENOMIC DNA]</scope>
    <source>
        <strain evidence="4 6">BM1</strain>
    </source>
</reference>
<dbReference type="Proteomes" id="UP000191039">
    <property type="component" value="Unassembled WGS sequence"/>
</dbReference>
<protein>
    <submittedName>
        <fullName evidence="5">PE-PPE domain-containing protein</fullName>
    </submittedName>
</protein>
<dbReference type="Pfam" id="PF08237">
    <property type="entry name" value="PE-PPE"/>
    <property type="match status" value="1"/>
</dbReference>
<reference evidence="5 7" key="2">
    <citation type="submission" date="2017-10" db="EMBL/GenBank/DDBJ databases">
        <title>The new phylogeny of genus Mycobacterium.</title>
        <authorList>
            <person name="Tortoli E."/>
            <person name="Trovato A."/>
            <person name="Cirillo D.M."/>
        </authorList>
    </citation>
    <scope>NUCLEOTIDE SEQUENCE [LARGE SCALE GENOMIC DNA]</scope>
    <source>
        <strain evidence="5 7">IP141170001</strain>
    </source>
</reference>
<dbReference type="Proteomes" id="UP000220340">
    <property type="component" value="Unassembled WGS sequence"/>
</dbReference>
<keyword evidence="7" id="KW-1185">Reference proteome</keyword>
<dbReference type="EMBL" id="MIJD01000460">
    <property type="protein sequence ID" value="OPE45803.1"/>
    <property type="molecule type" value="Genomic_DNA"/>
</dbReference>
<gene>
    <name evidence="4" type="ORF">BV510_27425</name>
    <name evidence="5" type="ORF">CRI78_20570</name>
</gene>
<sequence length="555" mass="58722">MSITSYIGRIGAVAVAVLVATATAFPAPVSQAVRPAADTTVLAVCGATCPQWPAADVDRIIDEFVTPLFPTAPGGDITSVAVRTRGESWPLTGILRLLGLAVGDPRIFGPGGGSWPNVPWWKLTGLFDLTGDQSIRAGAAALEQAIAAATPGNRLVIYALSQGVQSTNTVRDRLTAQYSDGTPAPDIDFILEGDARVPNGGLLSRFPGFYLPILDWTFNGPEQTDTPFDTVVVNRQYDGFADFPLYPLNLVATLNAVLGIVYLHTWPFGLDIPAGDPAASPAYQGKDGRTSYYLFDSDDLPLFGPLRSLGVPERFIDVIEPFFRVLVESGYDRSIDPWEPTPARLIPRFDPVKLAVDLINAIGEGINNALAIVGVPPLVRTPTPAIPAPSVPQTAKVGISPQLTSRRAPTETEQEMSTRTETDTRQISTNVTTSTAVTETTKFDVPRQRAASELQGATDLEHPPSMAVGAVEPGGPMAEDSTESASTTKQAEPRLLSQDSLESQQRPDRLDRGDADQPTVRTRDAEDADGGEYGDGGEGSSGDTSAPGGTGGAAE</sequence>
<evidence type="ECO:0000256" key="1">
    <source>
        <dbReference type="SAM" id="MobiDB-lite"/>
    </source>
</evidence>
<feature type="chain" id="PRO_5044564091" evidence="2">
    <location>
        <begin position="27"/>
        <end position="555"/>
    </location>
</feature>
<keyword evidence="2" id="KW-0732">Signal</keyword>
<dbReference type="EMBL" id="PDCR01000029">
    <property type="protein sequence ID" value="PEG52582.1"/>
    <property type="molecule type" value="Genomic_DNA"/>
</dbReference>
<dbReference type="OrthoDB" id="4568361at2"/>
<comment type="caution">
    <text evidence="4">The sequence shown here is derived from an EMBL/GenBank/DDBJ whole genome shotgun (WGS) entry which is preliminary data.</text>
</comment>
<evidence type="ECO:0000313" key="5">
    <source>
        <dbReference type="EMBL" id="PEG52582.1"/>
    </source>
</evidence>
<feature type="signal peptide" evidence="2">
    <location>
        <begin position="1"/>
        <end position="26"/>
    </location>
</feature>
<feature type="domain" description="PE-PPE" evidence="3">
    <location>
        <begin position="121"/>
        <end position="332"/>
    </location>
</feature>
<dbReference type="RefSeq" id="WP_073855664.1">
    <property type="nucleotide sequence ID" value="NZ_BAAATC010000009.1"/>
</dbReference>
<evidence type="ECO:0000313" key="4">
    <source>
        <dbReference type="EMBL" id="OPE45803.1"/>
    </source>
</evidence>
<feature type="compositionally biased region" description="Basic and acidic residues" evidence="1">
    <location>
        <begin position="505"/>
        <end position="525"/>
    </location>
</feature>
<evidence type="ECO:0000313" key="7">
    <source>
        <dbReference type="Proteomes" id="UP000220340"/>
    </source>
</evidence>
<proteinExistence type="predicted"/>
<evidence type="ECO:0000259" key="3">
    <source>
        <dbReference type="Pfam" id="PF08237"/>
    </source>
</evidence>
<organism evidence="4 6">
    <name type="scientific">Mycolicibacterium diernhoferi</name>
    <dbReference type="NCBI Taxonomy" id="1801"/>
    <lineage>
        <taxon>Bacteria</taxon>
        <taxon>Bacillati</taxon>
        <taxon>Actinomycetota</taxon>
        <taxon>Actinomycetes</taxon>
        <taxon>Mycobacteriales</taxon>
        <taxon>Mycobacteriaceae</taxon>
        <taxon>Mycolicibacterium</taxon>
    </lineage>
</organism>
<evidence type="ECO:0000256" key="2">
    <source>
        <dbReference type="SAM" id="SignalP"/>
    </source>
</evidence>
<dbReference type="STRING" id="1801.BRW64_08095"/>
<feature type="region of interest" description="Disordered" evidence="1">
    <location>
        <begin position="400"/>
        <end position="555"/>
    </location>
</feature>
<accession>A0A1Q4HI06</accession>
<dbReference type="AlphaFoldDB" id="A0A1Q4HI06"/>